<protein>
    <submittedName>
        <fullName evidence="1">Uncharacterized protein</fullName>
    </submittedName>
</protein>
<keyword evidence="2" id="KW-1185">Reference proteome</keyword>
<dbReference type="PATRIC" id="fig|1678637.3.peg.3046"/>
<gene>
    <name evidence="1" type="ORF">AC230_14120</name>
</gene>
<reference evidence="2" key="1">
    <citation type="submission" date="2015-07" db="EMBL/GenBank/DDBJ databases">
        <title>Draft genome sequence of Streptomyces sp. CMAA 1322, a bacterium isolated from Caatinga biome, from dry forest semiarid of Brazil.</title>
        <authorList>
            <person name="Santos S.N."/>
            <person name="Gacesa R."/>
            <person name="Taketani R.G."/>
            <person name="Long P.F."/>
            <person name="Melo I.S."/>
        </authorList>
    </citation>
    <scope>NUCLEOTIDE SEQUENCE [LARGE SCALE GENOMIC DNA]</scope>
    <source>
        <strain evidence="2">CMAA 1322</strain>
    </source>
</reference>
<dbReference type="STRING" id="1678637.AC230_14120"/>
<evidence type="ECO:0000313" key="1">
    <source>
        <dbReference type="EMBL" id="KNB51518.1"/>
    </source>
</evidence>
<organism evidence="1 2">
    <name type="scientific">Streptomyces caatingaensis</name>
    <dbReference type="NCBI Taxonomy" id="1678637"/>
    <lineage>
        <taxon>Bacteria</taxon>
        <taxon>Bacillati</taxon>
        <taxon>Actinomycetota</taxon>
        <taxon>Actinomycetes</taxon>
        <taxon>Kitasatosporales</taxon>
        <taxon>Streptomycetaceae</taxon>
        <taxon>Streptomyces</taxon>
    </lineage>
</organism>
<proteinExistence type="predicted"/>
<name>A0A0K9XE56_9ACTN</name>
<dbReference type="AlphaFoldDB" id="A0A0K9XE56"/>
<comment type="caution">
    <text evidence="1">The sequence shown here is derived from an EMBL/GenBank/DDBJ whole genome shotgun (WGS) entry which is preliminary data.</text>
</comment>
<dbReference type="EMBL" id="LFXA01000009">
    <property type="protein sequence ID" value="KNB51518.1"/>
    <property type="molecule type" value="Genomic_DNA"/>
</dbReference>
<accession>A0A0K9XE56</accession>
<evidence type="ECO:0000313" key="2">
    <source>
        <dbReference type="Proteomes" id="UP000037288"/>
    </source>
</evidence>
<dbReference type="Proteomes" id="UP000037288">
    <property type="component" value="Unassembled WGS sequence"/>
</dbReference>
<sequence length="139" mass="14926">MGAADLRGVVDNGQCRAQCRLGLSRAADLADLLQVPRLSEAVDAPVEASDGSLRDVPDGVRVLLPTAPTTYVEHDRLTVAGVELDWRLTPDGVLHATTLEGVAAGLAWAAGHWSRRFEAAALLEDPSRTGELARDRWFD</sequence>